<dbReference type="InterPro" id="IPR029044">
    <property type="entry name" value="Nucleotide-diphossugar_trans"/>
</dbReference>
<dbReference type="EMBL" id="DS113302">
    <property type="protein sequence ID" value="EAY12404.1"/>
    <property type="molecule type" value="Genomic_DNA"/>
</dbReference>
<dbReference type="AlphaFoldDB" id="A2E4I2"/>
<dbReference type="Pfam" id="PF01501">
    <property type="entry name" value="Glyco_transf_8"/>
    <property type="match status" value="1"/>
</dbReference>
<sequence>MLNSPRIDHNTKFIKEYSFRKDHSLSGGIVLLTIHILIVFSLFRYPRIKSRLFPNLNLVYSWSGNINKLGAAIYSAINIMVNHYLTIYVCTTHPEEVTKFQNRLNEIKIDHVKFIVEFHNTTYLTKKVFNGSTYEAYIKTVFSPNHPEIDRFISLDADTLVINNFDKFYYRDFENTYAITVLN</sequence>
<keyword evidence="1" id="KW-0472">Membrane</keyword>
<evidence type="ECO:0008006" key="4">
    <source>
        <dbReference type="Google" id="ProtNLM"/>
    </source>
</evidence>
<dbReference type="VEuPathDB" id="TrichDB:TVAG_445160"/>
<keyword evidence="1" id="KW-1133">Transmembrane helix</keyword>
<keyword evidence="3" id="KW-1185">Reference proteome</keyword>
<proteinExistence type="predicted"/>
<gene>
    <name evidence="2" type="ORF">TVAG_445160</name>
</gene>
<feature type="transmembrane region" description="Helical" evidence="1">
    <location>
        <begin position="25"/>
        <end position="43"/>
    </location>
</feature>
<evidence type="ECO:0000313" key="2">
    <source>
        <dbReference type="EMBL" id="EAY12404.1"/>
    </source>
</evidence>
<dbReference type="Proteomes" id="UP000001542">
    <property type="component" value="Unassembled WGS sequence"/>
</dbReference>
<keyword evidence="1" id="KW-0812">Transmembrane</keyword>
<dbReference type="VEuPathDB" id="TrichDB:TVAGG3_1050400"/>
<dbReference type="RefSeq" id="XP_001324627.1">
    <property type="nucleotide sequence ID" value="XM_001324592.1"/>
</dbReference>
<accession>A2E4I2</accession>
<dbReference type="InterPro" id="IPR002495">
    <property type="entry name" value="Glyco_trans_8"/>
</dbReference>
<name>A2E4I2_TRIV3</name>
<dbReference type="Gene3D" id="3.90.550.10">
    <property type="entry name" value="Spore Coat Polysaccharide Biosynthesis Protein SpsA, Chain A"/>
    <property type="match status" value="1"/>
</dbReference>
<dbReference type="GO" id="GO:0016757">
    <property type="term" value="F:glycosyltransferase activity"/>
    <property type="evidence" value="ECO:0007669"/>
    <property type="project" value="InterPro"/>
</dbReference>
<dbReference type="KEGG" id="tva:4770370"/>
<reference evidence="2" key="2">
    <citation type="journal article" date="2007" name="Science">
        <title>Draft genome sequence of the sexually transmitted pathogen Trichomonas vaginalis.</title>
        <authorList>
            <person name="Carlton J.M."/>
            <person name="Hirt R.P."/>
            <person name="Silva J.C."/>
            <person name="Delcher A.L."/>
            <person name="Schatz M."/>
            <person name="Zhao Q."/>
            <person name="Wortman J.R."/>
            <person name="Bidwell S.L."/>
            <person name="Alsmark U.C.M."/>
            <person name="Besteiro S."/>
            <person name="Sicheritz-Ponten T."/>
            <person name="Noel C.J."/>
            <person name="Dacks J.B."/>
            <person name="Foster P.G."/>
            <person name="Simillion C."/>
            <person name="Van de Peer Y."/>
            <person name="Miranda-Saavedra D."/>
            <person name="Barton G.J."/>
            <person name="Westrop G.D."/>
            <person name="Mueller S."/>
            <person name="Dessi D."/>
            <person name="Fiori P.L."/>
            <person name="Ren Q."/>
            <person name="Paulsen I."/>
            <person name="Zhang H."/>
            <person name="Bastida-Corcuera F.D."/>
            <person name="Simoes-Barbosa A."/>
            <person name="Brown M.T."/>
            <person name="Hayes R.D."/>
            <person name="Mukherjee M."/>
            <person name="Okumura C.Y."/>
            <person name="Schneider R."/>
            <person name="Smith A.J."/>
            <person name="Vanacova S."/>
            <person name="Villalvazo M."/>
            <person name="Haas B.J."/>
            <person name="Pertea M."/>
            <person name="Feldblyum T.V."/>
            <person name="Utterback T.R."/>
            <person name="Shu C.L."/>
            <person name="Osoegawa K."/>
            <person name="de Jong P.J."/>
            <person name="Hrdy I."/>
            <person name="Horvathova L."/>
            <person name="Zubacova Z."/>
            <person name="Dolezal P."/>
            <person name="Malik S.B."/>
            <person name="Logsdon J.M. Jr."/>
            <person name="Henze K."/>
            <person name="Gupta A."/>
            <person name="Wang C.C."/>
            <person name="Dunne R.L."/>
            <person name="Upcroft J.A."/>
            <person name="Upcroft P."/>
            <person name="White O."/>
            <person name="Salzberg S.L."/>
            <person name="Tang P."/>
            <person name="Chiu C.-H."/>
            <person name="Lee Y.-S."/>
            <person name="Embley T.M."/>
            <person name="Coombs G.H."/>
            <person name="Mottram J.C."/>
            <person name="Tachezy J."/>
            <person name="Fraser-Liggett C.M."/>
            <person name="Johnson P.J."/>
        </authorList>
    </citation>
    <scope>NUCLEOTIDE SEQUENCE [LARGE SCALE GENOMIC DNA]</scope>
    <source>
        <strain evidence="2">G3</strain>
    </source>
</reference>
<evidence type="ECO:0000256" key="1">
    <source>
        <dbReference type="SAM" id="Phobius"/>
    </source>
</evidence>
<organism evidence="2 3">
    <name type="scientific">Trichomonas vaginalis (strain ATCC PRA-98 / G3)</name>
    <dbReference type="NCBI Taxonomy" id="412133"/>
    <lineage>
        <taxon>Eukaryota</taxon>
        <taxon>Metamonada</taxon>
        <taxon>Parabasalia</taxon>
        <taxon>Trichomonadida</taxon>
        <taxon>Trichomonadidae</taxon>
        <taxon>Trichomonas</taxon>
    </lineage>
</organism>
<dbReference type="SUPFAM" id="SSF53448">
    <property type="entry name" value="Nucleotide-diphospho-sugar transferases"/>
    <property type="match status" value="1"/>
</dbReference>
<dbReference type="InParanoid" id="A2E4I2"/>
<dbReference type="GO" id="GO:0005794">
    <property type="term" value="C:Golgi apparatus"/>
    <property type="evidence" value="ECO:0000318"/>
    <property type="project" value="GO_Central"/>
</dbReference>
<reference evidence="2" key="1">
    <citation type="submission" date="2006-10" db="EMBL/GenBank/DDBJ databases">
        <authorList>
            <person name="Amadeo P."/>
            <person name="Zhao Q."/>
            <person name="Wortman J."/>
            <person name="Fraser-Liggett C."/>
            <person name="Carlton J."/>
        </authorList>
    </citation>
    <scope>NUCLEOTIDE SEQUENCE</scope>
    <source>
        <strain evidence="2">G3</strain>
    </source>
</reference>
<protein>
    <recommendedName>
        <fullName evidence="4">Glycosyl transferase family 8 protein</fullName>
    </recommendedName>
</protein>
<evidence type="ECO:0000313" key="3">
    <source>
        <dbReference type="Proteomes" id="UP000001542"/>
    </source>
</evidence>